<dbReference type="PANTHER" id="PTHR30146:SF109">
    <property type="entry name" value="HTH-TYPE TRANSCRIPTIONAL REGULATOR GALS"/>
    <property type="match status" value="1"/>
</dbReference>
<dbReference type="Gene3D" id="1.10.260.40">
    <property type="entry name" value="lambda repressor-like DNA-binding domains"/>
    <property type="match status" value="1"/>
</dbReference>
<dbReference type="AlphaFoldDB" id="A0A2U8E349"/>
<evidence type="ECO:0000256" key="3">
    <source>
        <dbReference type="ARBA" id="ARBA00023163"/>
    </source>
</evidence>
<dbReference type="Gene3D" id="3.40.50.2300">
    <property type="match status" value="2"/>
</dbReference>
<dbReference type="PANTHER" id="PTHR30146">
    <property type="entry name" value="LACI-RELATED TRANSCRIPTIONAL REPRESSOR"/>
    <property type="match status" value="1"/>
</dbReference>
<dbReference type="SMART" id="SM00354">
    <property type="entry name" value="HTH_LACI"/>
    <property type="match status" value="1"/>
</dbReference>
<reference evidence="5 6" key="1">
    <citation type="journal article" date="2018" name="Syst. Appl. Microbiol.">
        <title>Ereboglobus luteus gen. nov. sp. nov. from cockroach guts, and new insights into the oxygen relationship of the genera Opitutus and Didymococcus (Verrucomicrobia: Opitutaceae).</title>
        <authorList>
            <person name="Tegtmeier D."/>
            <person name="Belitz A."/>
            <person name="Radek R."/>
            <person name="Heimerl T."/>
            <person name="Brune A."/>
        </authorList>
    </citation>
    <scope>NUCLEOTIDE SEQUENCE [LARGE SCALE GENOMIC DNA]</scope>
    <source>
        <strain evidence="5 6">Ho45</strain>
    </source>
</reference>
<dbReference type="GO" id="GO:0000976">
    <property type="term" value="F:transcription cis-regulatory region binding"/>
    <property type="evidence" value="ECO:0007669"/>
    <property type="project" value="TreeGrafter"/>
</dbReference>
<evidence type="ECO:0000259" key="4">
    <source>
        <dbReference type="PROSITE" id="PS50932"/>
    </source>
</evidence>
<dbReference type="InterPro" id="IPR000843">
    <property type="entry name" value="HTH_LacI"/>
</dbReference>
<sequence length="342" mass="37167">MNSRPRNSLKLISEKFGVSPTTVSRVLSGQAQKYRISPETEKAIKDFAAKENFTPNPIAKGLRLKKTHTIGLIIPDIANPFFAGIASQVVNVARTHGYSIVLCDSEENPALEKQSIELLWARQVDGMILCPVGQTPDYLERYAREQRPLVLVDRVFPGLGLPYVSADNFTGAKNATAHLLDNGHRRIACLQGMVGTAPSEARVGGYTAALKERGVPFDPRLVVGDSFGEQSGYLDTKLLIRATPDITAIFAMSNLLALGALRALREENRSVPGDISVIAFDDQPYLAHLSPPLTTVAQPHLEMGAAAVKLLLDEMRAPSSATKSGLYLPTSLVIRQSVRKLD</sequence>
<dbReference type="InterPro" id="IPR046335">
    <property type="entry name" value="LacI/GalR-like_sensor"/>
</dbReference>
<name>A0A2U8E349_9BACT</name>
<evidence type="ECO:0000256" key="1">
    <source>
        <dbReference type="ARBA" id="ARBA00023015"/>
    </source>
</evidence>
<dbReference type="InterPro" id="IPR010982">
    <property type="entry name" value="Lambda_DNA-bd_dom_sf"/>
</dbReference>
<dbReference type="InterPro" id="IPR028082">
    <property type="entry name" value="Peripla_BP_I"/>
</dbReference>
<keyword evidence="3" id="KW-0804">Transcription</keyword>
<proteinExistence type="predicted"/>
<dbReference type="Pfam" id="PF13377">
    <property type="entry name" value="Peripla_BP_3"/>
    <property type="match status" value="1"/>
</dbReference>
<dbReference type="Proteomes" id="UP000244896">
    <property type="component" value="Chromosome"/>
</dbReference>
<dbReference type="SUPFAM" id="SSF53822">
    <property type="entry name" value="Periplasmic binding protein-like I"/>
    <property type="match status" value="1"/>
</dbReference>
<keyword evidence="1" id="KW-0805">Transcription regulation</keyword>
<evidence type="ECO:0000313" key="5">
    <source>
        <dbReference type="EMBL" id="AWI08952.1"/>
    </source>
</evidence>
<dbReference type="RefSeq" id="WP_108824764.1">
    <property type="nucleotide sequence ID" value="NZ_CP023004.1"/>
</dbReference>
<dbReference type="CDD" id="cd01392">
    <property type="entry name" value="HTH_LacI"/>
    <property type="match status" value="1"/>
</dbReference>
<dbReference type="KEGG" id="elut:CKA38_06545"/>
<keyword evidence="6" id="KW-1185">Reference proteome</keyword>
<dbReference type="GO" id="GO:0003700">
    <property type="term" value="F:DNA-binding transcription factor activity"/>
    <property type="evidence" value="ECO:0007669"/>
    <property type="project" value="TreeGrafter"/>
</dbReference>
<accession>A0A2U8E349</accession>
<dbReference type="EMBL" id="CP023004">
    <property type="protein sequence ID" value="AWI08952.1"/>
    <property type="molecule type" value="Genomic_DNA"/>
</dbReference>
<dbReference type="Pfam" id="PF00356">
    <property type="entry name" value="LacI"/>
    <property type="match status" value="1"/>
</dbReference>
<gene>
    <name evidence="5" type="ORF">CKA38_06545</name>
</gene>
<dbReference type="PROSITE" id="PS50932">
    <property type="entry name" value="HTH_LACI_2"/>
    <property type="match status" value="1"/>
</dbReference>
<evidence type="ECO:0000313" key="6">
    <source>
        <dbReference type="Proteomes" id="UP000244896"/>
    </source>
</evidence>
<evidence type="ECO:0000256" key="2">
    <source>
        <dbReference type="ARBA" id="ARBA00023125"/>
    </source>
</evidence>
<feature type="domain" description="HTH lacI-type" evidence="4">
    <location>
        <begin position="17"/>
        <end position="64"/>
    </location>
</feature>
<dbReference type="CDD" id="cd06267">
    <property type="entry name" value="PBP1_LacI_sugar_binding-like"/>
    <property type="match status" value="1"/>
</dbReference>
<organism evidence="5 6">
    <name type="scientific">Ereboglobus luteus</name>
    <dbReference type="NCBI Taxonomy" id="1796921"/>
    <lineage>
        <taxon>Bacteria</taxon>
        <taxon>Pseudomonadati</taxon>
        <taxon>Verrucomicrobiota</taxon>
        <taxon>Opitutia</taxon>
        <taxon>Opitutales</taxon>
        <taxon>Opitutaceae</taxon>
        <taxon>Ereboglobus</taxon>
    </lineage>
</organism>
<keyword evidence="2" id="KW-0238">DNA-binding</keyword>
<dbReference type="SUPFAM" id="SSF47413">
    <property type="entry name" value="lambda repressor-like DNA-binding domains"/>
    <property type="match status" value="1"/>
</dbReference>
<dbReference type="OrthoDB" id="9796922at2"/>
<protein>
    <recommendedName>
        <fullName evidence="4">HTH lacI-type domain-containing protein</fullName>
    </recommendedName>
</protein>